<feature type="signal peptide" evidence="1">
    <location>
        <begin position="1"/>
        <end position="19"/>
    </location>
</feature>
<accession>A0AAN7BQW6</accession>
<evidence type="ECO:0008006" key="4">
    <source>
        <dbReference type="Google" id="ProtNLM"/>
    </source>
</evidence>
<protein>
    <recommendedName>
        <fullName evidence="4">Secreted protein</fullName>
    </recommendedName>
</protein>
<gene>
    <name evidence="2" type="ORF">QBC38DRAFT_477872</name>
</gene>
<proteinExistence type="predicted"/>
<dbReference type="EMBL" id="MU865331">
    <property type="protein sequence ID" value="KAK4227453.1"/>
    <property type="molecule type" value="Genomic_DNA"/>
</dbReference>
<evidence type="ECO:0000313" key="3">
    <source>
        <dbReference type="Proteomes" id="UP001301958"/>
    </source>
</evidence>
<dbReference type="AlphaFoldDB" id="A0AAN7BQW6"/>
<reference evidence="2" key="2">
    <citation type="submission" date="2023-05" db="EMBL/GenBank/DDBJ databases">
        <authorList>
            <consortium name="Lawrence Berkeley National Laboratory"/>
            <person name="Steindorff A."/>
            <person name="Hensen N."/>
            <person name="Bonometti L."/>
            <person name="Westerberg I."/>
            <person name="Brannstrom I.O."/>
            <person name="Guillou S."/>
            <person name="Cros-Aarteil S."/>
            <person name="Calhoun S."/>
            <person name="Haridas S."/>
            <person name="Kuo A."/>
            <person name="Mondo S."/>
            <person name="Pangilinan J."/>
            <person name="Riley R."/>
            <person name="Labutti K."/>
            <person name="Andreopoulos B."/>
            <person name="Lipzen A."/>
            <person name="Chen C."/>
            <person name="Yanf M."/>
            <person name="Daum C."/>
            <person name="Ng V."/>
            <person name="Clum A."/>
            <person name="Ohm R."/>
            <person name="Martin F."/>
            <person name="Silar P."/>
            <person name="Natvig D."/>
            <person name="Lalanne C."/>
            <person name="Gautier V."/>
            <person name="Ament-Velasquez S.L."/>
            <person name="Kruys A."/>
            <person name="Hutchinson M.I."/>
            <person name="Powell A.J."/>
            <person name="Barry K."/>
            <person name="Miller A.N."/>
            <person name="Grigoriev I.V."/>
            <person name="Debuchy R."/>
            <person name="Gladieux P."/>
            <person name="Thoren M.H."/>
            <person name="Johannesson H."/>
        </authorList>
    </citation>
    <scope>NUCLEOTIDE SEQUENCE</scope>
    <source>
        <strain evidence="2">CBS 990.96</strain>
    </source>
</reference>
<feature type="chain" id="PRO_5042959552" description="Secreted protein" evidence="1">
    <location>
        <begin position="20"/>
        <end position="104"/>
    </location>
</feature>
<evidence type="ECO:0000313" key="2">
    <source>
        <dbReference type="EMBL" id="KAK4227453.1"/>
    </source>
</evidence>
<comment type="caution">
    <text evidence="2">The sequence shown here is derived from an EMBL/GenBank/DDBJ whole genome shotgun (WGS) entry which is preliminary data.</text>
</comment>
<sequence>MRDSIRLLALLCPEPFAVSAQIPGAPKMPCHRRPYNLSCHPQSISKTRRDKARPSCVYQGKVRLGNSLRRTAGQWFVLASAHPERGKNKTERKQDVACLSSIIF</sequence>
<name>A0AAN7BQW6_9PEZI</name>
<dbReference type="Proteomes" id="UP001301958">
    <property type="component" value="Unassembled WGS sequence"/>
</dbReference>
<organism evidence="2 3">
    <name type="scientific">Podospora fimiseda</name>
    <dbReference type="NCBI Taxonomy" id="252190"/>
    <lineage>
        <taxon>Eukaryota</taxon>
        <taxon>Fungi</taxon>
        <taxon>Dikarya</taxon>
        <taxon>Ascomycota</taxon>
        <taxon>Pezizomycotina</taxon>
        <taxon>Sordariomycetes</taxon>
        <taxon>Sordariomycetidae</taxon>
        <taxon>Sordariales</taxon>
        <taxon>Podosporaceae</taxon>
        <taxon>Podospora</taxon>
    </lineage>
</organism>
<keyword evidence="3" id="KW-1185">Reference proteome</keyword>
<evidence type="ECO:0000256" key="1">
    <source>
        <dbReference type="SAM" id="SignalP"/>
    </source>
</evidence>
<keyword evidence="1" id="KW-0732">Signal</keyword>
<reference evidence="2" key="1">
    <citation type="journal article" date="2023" name="Mol. Phylogenet. Evol.">
        <title>Genome-scale phylogeny and comparative genomics of the fungal order Sordariales.</title>
        <authorList>
            <person name="Hensen N."/>
            <person name="Bonometti L."/>
            <person name="Westerberg I."/>
            <person name="Brannstrom I.O."/>
            <person name="Guillou S."/>
            <person name="Cros-Aarteil S."/>
            <person name="Calhoun S."/>
            <person name="Haridas S."/>
            <person name="Kuo A."/>
            <person name="Mondo S."/>
            <person name="Pangilinan J."/>
            <person name="Riley R."/>
            <person name="LaButti K."/>
            <person name="Andreopoulos B."/>
            <person name="Lipzen A."/>
            <person name="Chen C."/>
            <person name="Yan M."/>
            <person name="Daum C."/>
            <person name="Ng V."/>
            <person name="Clum A."/>
            <person name="Steindorff A."/>
            <person name="Ohm R.A."/>
            <person name="Martin F."/>
            <person name="Silar P."/>
            <person name="Natvig D.O."/>
            <person name="Lalanne C."/>
            <person name="Gautier V."/>
            <person name="Ament-Velasquez S.L."/>
            <person name="Kruys A."/>
            <person name="Hutchinson M.I."/>
            <person name="Powell A.J."/>
            <person name="Barry K."/>
            <person name="Miller A.N."/>
            <person name="Grigoriev I.V."/>
            <person name="Debuchy R."/>
            <person name="Gladieux P."/>
            <person name="Hiltunen Thoren M."/>
            <person name="Johannesson H."/>
        </authorList>
    </citation>
    <scope>NUCLEOTIDE SEQUENCE</scope>
    <source>
        <strain evidence="2">CBS 990.96</strain>
    </source>
</reference>